<dbReference type="Gene3D" id="3.40.50.300">
    <property type="entry name" value="P-loop containing nucleotide triphosphate hydrolases"/>
    <property type="match status" value="2"/>
</dbReference>
<dbReference type="Pfam" id="PF13086">
    <property type="entry name" value="AAA_11"/>
    <property type="match status" value="1"/>
</dbReference>
<sequence length="1680" mass="188756">MEVRYWEGGLHSFEVEAIERMAKAFAPNEEVAQPGTPTAKGNSFAVLKQLKKPDGVWPWKGYAGFRFANSRGSDGEFDLVIITHSMVLVVELKHWNGKITSNGSKWYQDGKERDASPVERTRRKMYELKKRMQSIKASLPKGKEPWFEFCVVLSGKCTLDLPDAEIPYVMQLEDFLGLADEKQFRQRYPKAHNVHLNDHFGDFDRLLNEGFVKPKELVVDDYRAIAPAVFTHPTKVYSEFDAVNIHNKDDHAMLRLWDFSKLDSTSARTKEGRFKILSREREILVYLKRLDQDLVNRCARFKGNVSPDSITEQHSELFEMPDGHFRLNEFINRFVVRMSGGERLQLLKILLAQFAGLHGHSVAHRDVGDHSVWFSPASGIALSNFISAYHQPIGTVGDLRSLLSIGAISLPEDQGNANLDTTPFKRDVFALGILCCHLIQAKPLPLKLDETYIQGVLRETEGATEWFSEVIRKAIQRNPADRFENAIAFLQALSEATPDNSASFEFDKRQLDRFATDVRLASAYREDEEPLVDSAEKLLYRSGPWMVKSWPSINAREPQDRQGPMLMSFFETLERLKVSSFHFMPKLEHFGYDRSGNPFLAQEHVEGVHWSDLHDLPVPQALIVSRRLIEAVEGLHEQQLSHGDLHPENIMVTLGSDYESTHLHLLDYPDFSPTGERPYNNRYSPIVEDSTPAERDNFAVMRMVLELLGMDWDTSREGDNQALRDAIDLEKRSGSGYLSLERFNDALEVAFQSKPTIETINVPIRGSATFDILPDNEKIYVVVRPDPNTPTKALEVLFAGIGGQFLACFDPETKVFTRAFRPHQEQRVSLFFVRNANHHLNVRFTVSSGGASNLASLGSTGNLAALSRYLGQDEGFIALAAKILEAEVRKQAALAESDAAEESITGEDAENGLAVDDPKLEGVPVQSFPVGQIWKTITSTELEAQPSFRVAAEPRFHRDNLGLLIPYMMESKALEGFEADDSIRLILRDGEKDIDVGEIDLAKSLRDAVYIPASSKSRRVKADSVLYLQSQQNKTSMARRKSAMDRIINRQSVQPDLLDYFDEKCKLVPKQYSDAPTEEDFAVYERITSDGTVIGLNGAQKEAFTNLVTTGPVGLLQGPPGTGKTEFIAAFAHYLIDKVGVRNILLVSQSHEAVNTAAERIRAHCRRLGTALDVVRFSNRGQVVSEELLDAYSRNIVDRQRNSFSAELKERVGALASSLGLGTEFAQTMVDVNQRITRQIKSLESLEKDIMRATDDEDRAALEALRKAVQNDVSLSAKAYLGDSDLSEVPPQTILERVYARIQSDHGVRPPEFKHCQDLIQLSQDFSERLSSNRANYDEFLMRSRSLVCGTCVGIGLQHLNLAATHFDWVIIDEGARSSPSELAIAMQVGSRILLVGDHSQLRPTYEDEHKKAIAQSLGIPANSAEFQRVMRSDFERVFESPYGRAARATLKTQYRMLPPIGDLVSEIFYDNELKNGERPSPEYFAQKTPSCLSHIVTWLDTGTLGSKAFDSGGQSISNGAEADAIIQLLQEIEADEDFCAGMVREMAESQEPPIGVICMYREQRKLVRKRFAEKSWSEDFRRLVKIETVDSYQGKENHIIIVSLTRAKSDQHPGFLSIPNRINVAISRAMERLIIVGSMKMWSGRNAKLPLGKVAGYIGARQDDRNYQIVPATPSKRIV</sequence>
<dbReference type="InterPro" id="IPR027417">
    <property type="entry name" value="P-loop_NTPase"/>
</dbReference>
<dbReference type="InterPro" id="IPR011009">
    <property type="entry name" value="Kinase-like_dom_sf"/>
</dbReference>
<dbReference type="GO" id="GO:0005524">
    <property type="term" value="F:ATP binding"/>
    <property type="evidence" value="ECO:0007669"/>
    <property type="project" value="InterPro"/>
</dbReference>
<keyword evidence="1" id="KW-0614">Plasmid</keyword>
<dbReference type="EMBL" id="HM560971">
    <property type="protein sequence ID" value="AEQ93513.1"/>
    <property type="molecule type" value="Genomic_DNA"/>
</dbReference>
<keyword evidence="1" id="KW-0067">ATP-binding</keyword>
<dbReference type="CDD" id="cd17934">
    <property type="entry name" value="DEXXQc_Upf1-like"/>
    <property type="match status" value="1"/>
</dbReference>
<dbReference type="InterPro" id="IPR000719">
    <property type="entry name" value="Prot_kinase_dom"/>
</dbReference>
<dbReference type="GO" id="GO:0004386">
    <property type="term" value="F:helicase activity"/>
    <property type="evidence" value="ECO:0007669"/>
    <property type="project" value="UniProtKB-KW"/>
</dbReference>
<geneLocation type="plasmid" evidence="1">
    <name>pUM505</name>
</geneLocation>
<protein>
    <submittedName>
        <fullName evidence="1">DNA/RNA helicase</fullName>
    </submittedName>
</protein>
<keyword evidence="1" id="KW-0347">Helicase</keyword>
<keyword evidence="1" id="KW-0378">Hydrolase</keyword>
<reference evidence="1" key="1">
    <citation type="journal article" date="2011" name="Plasmid">
        <title>Nucleotide sequence of Pseudomonas aeruginosa conjugative plasmid pUM505 containing virulence and heavy-metal resistance genes.</title>
        <authorList>
            <person name="Ramirez-Diaz M.I."/>
            <person name="Diaz-Magana A."/>
            <person name="Meza-Carmen V."/>
            <person name="Johnstone L."/>
            <person name="Cervantes C."/>
            <person name="Rensing C."/>
        </authorList>
    </citation>
    <scope>NUCLEOTIDE SEQUENCE</scope>
    <source>
        <plasmid evidence="1">pUM505</plasmid>
    </source>
</reference>
<dbReference type="InterPro" id="IPR041679">
    <property type="entry name" value="DNA2/NAM7-like_C"/>
</dbReference>
<evidence type="ECO:0000313" key="1">
    <source>
        <dbReference type="EMBL" id="AEQ93513.1"/>
    </source>
</evidence>
<dbReference type="PATRIC" id="fig|287.1867.peg.1926"/>
<dbReference type="PANTHER" id="PTHR10887:SF495">
    <property type="entry name" value="HELICASE SENATAXIN ISOFORM X1-RELATED"/>
    <property type="match status" value="1"/>
</dbReference>
<dbReference type="InterPro" id="IPR047187">
    <property type="entry name" value="SF1_C_Upf1"/>
</dbReference>
<dbReference type="InterPro" id="IPR041677">
    <property type="entry name" value="DNA2/NAM7_AAA_11"/>
</dbReference>
<dbReference type="SUPFAM" id="SSF52540">
    <property type="entry name" value="P-loop containing nucleoside triphosphate hydrolases"/>
    <property type="match status" value="1"/>
</dbReference>
<organism evidence="1">
    <name type="scientific">Pseudomonas aeruginosa</name>
    <dbReference type="NCBI Taxonomy" id="287"/>
    <lineage>
        <taxon>Bacteria</taxon>
        <taxon>Pseudomonadati</taxon>
        <taxon>Pseudomonadota</taxon>
        <taxon>Gammaproteobacteria</taxon>
        <taxon>Pseudomonadales</taxon>
        <taxon>Pseudomonadaceae</taxon>
        <taxon>Pseudomonas</taxon>
    </lineage>
</organism>
<dbReference type="CDD" id="cd18808">
    <property type="entry name" value="SF1_C_Upf1"/>
    <property type="match status" value="1"/>
</dbReference>
<dbReference type="GO" id="GO:0004672">
    <property type="term" value="F:protein kinase activity"/>
    <property type="evidence" value="ECO:0007669"/>
    <property type="project" value="InterPro"/>
</dbReference>
<dbReference type="Gene3D" id="1.10.510.10">
    <property type="entry name" value="Transferase(Phosphotransferase) domain 1"/>
    <property type="match status" value="2"/>
</dbReference>
<dbReference type="PANTHER" id="PTHR10887">
    <property type="entry name" value="DNA2/NAM7 HELICASE FAMILY"/>
    <property type="match status" value="1"/>
</dbReference>
<dbReference type="PROSITE" id="PS50011">
    <property type="entry name" value="PROTEIN_KINASE_DOM"/>
    <property type="match status" value="1"/>
</dbReference>
<dbReference type="InterPro" id="IPR011528">
    <property type="entry name" value="NERD"/>
</dbReference>
<keyword evidence="1" id="KW-0547">Nucleotide-binding</keyword>
<accession>G8CP49</accession>
<proteinExistence type="predicted"/>
<dbReference type="Pfam" id="PF13087">
    <property type="entry name" value="AAA_12"/>
    <property type="match status" value="1"/>
</dbReference>
<dbReference type="InterPro" id="IPR045055">
    <property type="entry name" value="DNA2/NAM7-like"/>
</dbReference>
<dbReference type="Pfam" id="PF08378">
    <property type="entry name" value="NERD"/>
    <property type="match status" value="1"/>
</dbReference>
<dbReference type="SUPFAM" id="SSF56112">
    <property type="entry name" value="Protein kinase-like (PK-like)"/>
    <property type="match status" value="2"/>
</dbReference>
<dbReference type="RefSeq" id="WP_033179076.1">
    <property type="nucleotide sequence ID" value="NC_016138.1"/>
</dbReference>
<name>G8CP49_PSEAI</name>